<feature type="domain" description="DUF305" evidence="3">
    <location>
        <begin position="54"/>
        <end position="221"/>
    </location>
</feature>
<dbReference type="Pfam" id="PF03713">
    <property type="entry name" value="DUF305"/>
    <property type="match status" value="1"/>
</dbReference>
<feature type="signal peptide" evidence="2">
    <location>
        <begin position="1"/>
        <end position="19"/>
    </location>
</feature>
<sequence>MKRHTAIPAMAFAAALVLAGCGANTTSESPGSAPSAPGTAAQTAAASAEHSRADTIFLSQMIPHLEQAVEVSEIMLGKKDIDPQIKQLAEDMKASRTQEIEQMKEWLQAWGEPGTMSTGGPSMDARDGEAGNEGERDAGQPGENDESDRRVEMSEQQFRELRSAQGIDAERLFLTGMARHHEGSIAMAEQEAKDGLNPEVMALAKKIAAEQRAEVDQMKELVASL</sequence>
<dbReference type="AlphaFoldDB" id="A0A7X6HFS2"/>
<dbReference type="Gene3D" id="1.20.1260.10">
    <property type="match status" value="1"/>
</dbReference>
<keyword evidence="5" id="KW-1185">Reference proteome</keyword>
<dbReference type="PANTHER" id="PTHR36933:SF1">
    <property type="entry name" value="SLL0788 PROTEIN"/>
    <property type="match status" value="1"/>
</dbReference>
<gene>
    <name evidence="4" type="ORF">HGG74_17350</name>
</gene>
<feature type="region of interest" description="Disordered" evidence="1">
    <location>
        <begin position="111"/>
        <end position="155"/>
    </location>
</feature>
<keyword evidence="2" id="KW-0732">Signal</keyword>
<dbReference type="PANTHER" id="PTHR36933">
    <property type="entry name" value="SLL0788 PROTEIN"/>
    <property type="match status" value="1"/>
</dbReference>
<evidence type="ECO:0000259" key="3">
    <source>
        <dbReference type="Pfam" id="PF03713"/>
    </source>
</evidence>
<accession>A0A7X6HFS2</accession>
<evidence type="ECO:0000313" key="5">
    <source>
        <dbReference type="Proteomes" id="UP000544090"/>
    </source>
</evidence>
<comment type="caution">
    <text evidence="4">The sequence shown here is derived from an EMBL/GenBank/DDBJ whole genome shotgun (WGS) entry which is preliminary data.</text>
</comment>
<dbReference type="InterPro" id="IPR005183">
    <property type="entry name" value="DUF305_CopM-like"/>
</dbReference>
<dbReference type="RefSeq" id="WP_168488398.1">
    <property type="nucleotide sequence ID" value="NZ_JAAZSQ010000021.1"/>
</dbReference>
<feature type="compositionally biased region" description="Basic and acidic residues" evidence="1">
    <location>
        <begin position="124"/>
        <end position="138"/>
    </location>
</feature>
<evidence type="ECO:0000313" key="4">
    <source>
        <dbReference type="EMBL" id="NKX56261.1"/>
    </source>
</evidence>
<organism evidence="4 5">
    <name type="scientific">Arthrobacter mobilis</name>
    <dbReference type="NCBI Taxonomy" id="2724944"/>
    <lineage>
        <taxon>Bacteria</taxon>
        <taxon>Bacillati</taxon>
        <taxon>Actinomycetota</taxon>
        <taxon>Actinomycetes</taxon>
        <taxon>Micrococcales</taxon>
        <taxon>Micrococcaceae</taxon>
        <taxon>Arthrobacter</taxon>
    </lineage>
</organism>
<name>A0A7X6HFS2_9MICC</name>
<evidence type="ECO:0000256" key="1">
    <source>
        <dbReference type="SAM" id="MobiDB-lite"/>
    </source>
</evidence>
<protein>
    <submittedName>
        <fullName evidence="4">DUF305 domain-containing protein</fullName>
    </submittedName>
</protein>
<feature type="region of interest" description="Disordered" evidence="1">
    <location>
        <begin position="24"/>
        <end position="47"/>
    </location>
</feature>
<dbReference type="InterPro" id="IPR012347">
    <property type="entry name" value="Ferritin-like"/>
</dbReference>
<feature type="chain" id="PRO_5038688257" evidence="2">
    <location>
        <begin position="20"/>
        <end position="225"/>
    </location>
</feature>
<dbReference type="Proteomes" id="UP000544090">
    <property type="component" value="Unassembled WGS sequence"/>
</dbReference>
<reference evidence="4 5" key="1">
    <citation type="submission" date="2020-04" db="EMBL/GenBank/DDBJ databases">
        <title>Arthrobacter sp. nov.</title>
        <authorList>
            <person name="Liu S."/>
        </authorList>
    </citation>
    <scope>NUCLEOTIDE SEQUENCE [LARGE SCALE GENOMIC DNA]</scope>
    <source>
        <strain evidence="4 5">E918</strain>
    </source>
</reference>
<proteinExistence type="predicted"/>
<evidence type="ECO:0000256" key="2">
    <source>
        <dbReference type="SAM" id="SignalP"/>
    </source>
</evidence>
<dbReference type="EMBL" id="JAAZSQ010000021">
    <property type="protein sequence ID" value="NKX56261.1"/>
    <property type="molecule type" value="Genomic_DNA"/>
</dbReference>
<dbReference type="PROSITE" id="PS51257">
    <property type="entry name" value="PROKAR_LIPOPROTEIN"/>
    <property type="match status" value="1"/>
</dbReference>